<organism evidence="1">
    <name type="scientific">viral metagenome</name>
    <dbReference type="NCBI Taxonomy" id="1070528"/>
    <lineage>
        <taxon>unclassified sequences</taxon>
        <taxon>metagenomes</taxon>
        <taxon>organismal metagenomes</taxon>
    </lineage>
</organism>
<reference evidence="1" key="1">
    <citation type="journal article" date="2020" name="Nature">
        <title>Giant virus diversity and host interactions through global metagenomics.</title>
        <authorList>
            <person name="Schulz F."/>
            <person name="Roux S."/>
            <person name="Paez-Espino D."/>
            <person name="Jungbluth S."/>
            <person name="Walsh D.A."/>
            <person name="Denef V.J."/>
            <person name="McMahon K.D."/>
            <person name="Konstantinidis K.T."/>
            <person name="Eloe-Fadrosh E.A."/>
            <person name="Kyrpides N.C."/>
            <person name="Woyke T."/>
        </authorList>
    </citation>
    <scope>NUCLEOTIDE SEQUENCE</scope>
    <source>
        <strain evidence="1">GVMAG-M-3300023174-104</strain>
    </source>
</reference>
<protein>
    <submittedName>
        <fullName evidence="1">Uncharacterized protein</fullName>
    </submittedName>
</protein>
<sequence length="522" mass="62033">MKAVYRTNNNAMNNIKHDRMDYHVTEQDLLEYEGLSIFNSEHLKYLRWSDEDESFRILNYFEIPKNNHNNPNNHNDEGVEIPTTLSVEEEIKLRKVRGWIYFKESKKLLNQSMPYPVEWDTEETVDIPSWMTDASTLSFLSMEGTLLRMFYHNEKWYLSTNKKLDAFQSRWSSRFTFGNMFTHALGGIFKDSVDNNRLSSFGESLDKSRIYAFLIRSNQENRVVCRSPSHTSPKNKIIYLGWWNKEQQFSFSVQEDDDQSSTMSSLKELSLPSMSPYVFKDGDKEKLFEWIENNVNIWEHQGLLFFNTSTMQTVRIVPKEYRYFSTLRGNHPNLFLRYFEIRQKKEDVVRFCELYEKQAHIFDDYEHALFQAAKQLGQMYVYRYIKDKYMTLPKEEYYLLKKCHEWYLQDRAKNRVHTRTILELLNGESPIVLFRLSRKYLPTRNPNPNERHLQGHNAFPVLNNNNNNNNLCTSPSFPTHSGKSYADMLLSVNSSPTKVEEQVVIAESKQEVDNTHEEKEYI</sequence>
<evidence type="ECO:0000313" key="1">
    <source>
        <dbReference type="EMBL" id="QHT10154.1"/>
    </source>
</evidence>
<dbReference type="AlphaFoldDB" id="A0A6C0D251"/>
<proteinExistence type="predicted"/>
<name>A0A6C0D251_9ZZZZ</name>
<dbReference type="EMBL" id="MN739518">
    <property type="protein sequence ID" value="QHT10154.1"/>
    <property type="molecule type" value="Genomic_DNA"/>
</dbReference>
<accession>A0A6C0D251</accession>